<feature type="compositionally biased region" description="Low complexity" evidence="1">
    <location>
        <begin position="121"/>
        <end position="132"/>
    </location>
</feature>
<dbReference type="AlphaFoldDB" id="A0A8J3GPJ4"/>
<comment type="caution">
    <text evidence="2">The sequence shown here is derived from an EMBL/GenBank/DDBJ whole genome shotgun (WGS) entry which is preliminary data.</text>
</comment>
<proteinExistence type="predicted"/>
<protein>
    <submittedName>
        <fullName evidence="2">Uncharacterized protein</fullName>
    </submittedName>
</protein>
<evidence type="ECO:0000313" key="2">
    <source>
        <dbReference type="EMBL" id="GHF10630.1"/>
    </source>
</evidence>
<reference evidence="2" key="1">
    <citation type="journal article" date="2014" name="Int. J. Syst. Evol. Microbiol.">
        <title>Complete genome sequence of Corynebacterium casei LMG S-19264T (=DSM 44701T), isolated from a smear-ripened cheese.</title>
        <authorList>
            <consortium name="US DOE Joint Genome Institute (JGI-PGF)"/>
            <person name="Walter F."/>
            <person name="Albersmeier A."/>
            <person name="Kalinowski J."/>
            <person name="Ruckert C."/>
        </authorList>
    </citation>
    <scope>NUCLEOTIDE SEQUENCE</scope>
    <source>
        <strain evidence="2">CGMCC 1.16548</strain>
    </source>
</reference>
<evidence type="ECO:0000313" key="3">
    <source>
        <dbReference type="Proteomes" id="UP000617531"/>
    </source>
</evidence>
<feature type="region of interest" description="Disordered" evidence="1">
    <location>
        <begin position="114"/>
        <end position="144"/>
    </location>
</feature>
<evidence type="ECO:0000256" key="1">
    <source>
        <dbReference type="SAM" id="MobiDB-lite"/>
    </source>
</evidence>
<keyword evidence="3" id="KW-1185">Reference proteome</keyword>
<accession>A0A8J3GPJ4</accession>
<dbReference type="EMBL" id="BNAI01000001">
    <property type="protein sequence ID" value="GHF10630.1"/>
    <property type="molecule type" value="Genomic_DNA"/>
</dbReference>
<organism evidence="2 3">
    <name type="scientific">Pseudolysinimonas yzui</name>
    <dbReference type="NCBI Taxonomy" id="2708254"/>
    <lineage>
        <taxon>Bacteria</taxon>
        <taxon>Bacillati</taxon>
        <taxon>Actinomycetota</taxon>
        <taxon>Actinomycetes</taxon>
        <taxon>Micrococcales</taxon>
        <taxon>Microbacteriaceae</taxon>
        <taxon>Pseudolysinimonas</taxon>
    </lineage>
</organism>
<sequence>MTDAPREDRRQQPKPPKQQLLSPKTAADKLGIFLPATPEEFRAAPIARDALQALQAAPPEWLVTLRREGPHPRGEVARRLGVSNSALARAGVSDAMTTSEIRTLLADMPEWLSIEREKHAPGTGAAPGTAVGERPTRRDEPGDD</sequence>
<feature type="compositionally biased region" description="Basic and acidic residues" evidence="1">
    <location>
        <begin position="134"/>
        <end position="144"/>
    </location>
</feature>
<feature type="region of interest" description="Disordered" evidence="1">
    <location>
        <begin position="1"/>
        <end position="26"/>
    </location>
</feature>
<dbReference type="Proteomes" id="UP000617531">
    <property type="component" value="Unassembled WGS sequence"/>
</dbReference>
<feature type="compositionally biased region" description="Basic and acidic residues" evidence="1">
    <location>
        <begin position="1"/>
        <end position="11"/>
    </location>
</feature>
<dbReference type="InterPro" id="IPR046039">
    <property type="entry name" value="DUF5997"/>
</dbReference>
<dbReference type="RefSeq" id="WP_191282241.1">
    <property type="nucleotide sequence ID" value="NZ_BNAI01000001.1"/>
</dbReference>
<reference evidence="2" key="2">
    <citation type="submission" date="2020-09" db="EMBL/GenBank/DDBJ databases">
        <authorList>
            <person name="Sun Q."/>
            <person name="Zhou Y."/>
        </authorList>
    </citation>
    <scope>NUCLEOTIDE SEQUENCE</scope>
    <source>
        <strain evidence="2">CGMCC 1.16548</strain>
    </source>
</reference>
<dbReference type="Pfam" id="PF19460">
    <property type="entry name" value="DUF5997"/>
    <property type="match status" value="1"/>
</dbReference>
<name>A0A8J3GPJ4_9MICO</name>
<gene>
    <name evidence="2" type="ORF">GCM10011600_09720</name>
</gene>